<proteinExistence type="predicted"/>
<name>A0A507SQB3_9BACT</name>
<feature type="domain" description="DNA methylase N-4/N-6" evidence="4">
    <location>
        <begin position="1"/>
        <end position="252"/>
    </location>
</feature>
<dbReference type="GO" id="GO:0008170">
    <property type="term" value="F:N-methyltransferase activity"/>
    <property type="evidence" value="ECO:0007669"/>
    <property type="project" value="InterPro"/>
</dbReference>
<dbReference type="InterPro" id="IPR002295">
    <property type="entry name" value="N4/N6-MTase_EcoPI_Mod-like"/>
</dbReference>
<sequence length="368" mass="43142">MNERLRMARQLLKEDGVIFVSIDDAEQAYLKVLMDEIFGEENFMVSFIWERTNHTNQGNTGKKVFRNSEYIHTYCKNALFLDYFNEGDKFDFDSAPLKNNSNKEKELVFKPNQIFIKEDNSYNLEELKIKIKSRWNQERVIEELEKGTKFRLTNKKEQIIRVTYAEDKQGFVVPKSLLNTSKLFSERYNKPTTEHGTKELNSLINSNLFSYPKPKELIMYLISLIKGKEFKVLDFFAGSGTTAHAVLDLNREDGGHRTYTLVTNNENNIAKDVCYERLFRINKGVGSKGEKDFDWIKKNEPYNTSLDVFNIKYFDTNLLNTQNELIKETLKQEFVDFGIDIRQMEKMNTFALLTALYSLKPVKKDEDE</sequence>
<comment type="caution">
    <text evidence="5">The sequence shown here is derived from an EMBL/GenBank/DDBJ whole genome shotgun (WGS) entry which is preliminary data.</text>
</comment>
<keyword evidence="6" id="KW-1185">Reference proteome</keyword>
<dbReference type="Proteomes" id="UP000320801">
    <property type="component" value="Unassembled WGS sequence"/>
</dbReference>
<gene>
    <name evidence="5" type="ORF">E1I18_03385</name>
</gene>
<dbReference type="PRINTS" id="PR00506">
    <property type="entry name" value="D21N6MTFRASE"/>
</dbReference>
<evidence type="ECO:0000313" key="5">
    <source>
        <dbReference type="EMBL" id="TQC51293.1"/>
    </source>
</evidence>
<dbReference type="Pfam" id="PF01555">
    <property type="entry name" value="N6_N4_Mtase"/>
    <property type="match status" value="1"/>
</dbReference>
<dbReference type="SUPFAM" id="SSF53335">
    <property type="entry name" value="S-adenosyl-L-methionine-dependent methyltransferases"/>
    <property type="match status" value="1"/>
</dbReference>
<keyword evidence="1 5" id="KW-0489">Methyltransferase</keyword>
<dbReference type="InterPro" id="IPR002941">
    <property type="entry name" value="DNA_methylase_N4/N6"/>
</dbReference>
<dbReference type="GO" id="GO:0032259">
    <property type="term" value="P:methylation"/>
    <property type="evidence" value="ECO:0007669"/>
    <property type="project" value="UniProtKB-KW"/>
</dbReference>
<dbReference type="InterPro" id="IPR029063">
    <property type="entry name" value="SAM-dependent_MTases_sf"/>
</dbReference>
<keyword evidence="3" id="KW-0949">S-adenosyl-L-methionine</keyword>
<accession>A0A507SQB3</accession>
<evidence type="ECO:0000259" key="4">
    <source>
        <dbReference type="Pfam" id="PF01555"/>
    </source>
</evidence>
<evidence type="ECO:0000313" key="6">
    <source>
        <dbReference type="Proteomes" id="UP000320801"/>
    </source>
</evidence>
<evidence type="ECO:0000256" key="2">
    <source>
        <dbReference type="ARBA" id="ARBA00022679"/>
    </source>
</evidence>
<evidence type="ECO:0000256" key="1">
    <source>
        <dbReference type="ARBA" id="ARBA00022603"/>
    </source>
</evidence>
<dbReference type="EMBL" id="SMDN01000019">
    <property type="protein sequence ID" value="TQC51293.1"/>
    <property type="molecule type" value="Genomic_DNA"/>
</dbReference>
<dbReference type="OrthoDB" id="9800801at2"/>
<keyword evidence="2 5" id="KW-0808">Transferase</keyword>
<evidence type="ECO:0000256" key="3">
    <source>
        <dbReference type="ARBA" id="ARBA00022691"/>
    </source>
</evidence>
<dbReference type="AlphaFoldDB" id="A0A507SQB3"/>
<reference evidence="5 6" key="1">
    <citation type="submission" date="2019-03" db="EMBL/GenBank/DDBJ databases">
        <title>Characterization of a novel Mycoplasma cynos real-time PCR assay.</title>
        <authorList>
            <person name="Tallmadge R.L."/>
            <person name="Mitchell P.K."/>
            <person name="Goodman L."/>
        </authorList>
    </citation>
    <scope>NUCLEOTIDE SEQUENCE [LARGE SCALE GENOMIC DNA]</scope>
    <source>
        <strain evidence="5 6">1642</strain>
    </source>
</reference>
<protein>
    <submittedName>
        <fullName evidence="5">Site-specific DNA-methyltransferase</fullName>
    </submittedName>
</protein>
<organism evidence="5 6">
    <name type="scientific">Mycoplasmopsis mucosicanis</name>
    <dbReference type="NCBI Taxonomy" id="458208"/>
    <lineage>
        <taxon>Bacteria</taxon>
        <taxon>Bacillati</taxon>
        <taxon>Mycoplasmatota</taxon>
        <taxon>Mycoplasmoidales</taxon>
        <taxon>Metamycoplasmataceae</taxon>
        <taxon>Mycoplasmopsis</taxon>
    </lineage>
</organism>
<dbReference type="GO" id="GO:0003677">
    <property type="term" value="F:DNA binding"/>
    <property type="evidence" value="ECO:0007669"/>
    <property type="project" value="InterPro"/>
</dbReference>
<dbReference type="Gene3D" id="3.40.50.150">
    <property type="entry name" value="Vaccinia Virus protein VP39"/>
    <property type="match status" value="1"/>
</dbReference>